<name>A0A7I7ZKP2_9MYCO</name>
<sequence length="238" mass="25018">MGATHPRDAAKAERAQRKAMAHVRDGGRRGRWVWIGAFVVVAAAVLAAVFVWLPHNARNHAKVAATGLDHPAATVAVGANRMPPWPAPRDAAGAVAAAGLPMLGEEGMVDHVHAHVDVLVDGRPVPVPANIGIDLKRRTMSPLHTHDDTGVIHVESPASRQFSLGEFFSEWQVSLSAINIGALHASGGKNVRVFVNGALQSGNPAAILLKAHDEIAIVYGAPAPGETIPATYAFGRDE</sequence>
<evidence type="ECO:0000313" key="2">
    <source>
        <dbReference type="Proteomes" id="UP000309984"/>
    </source>
</evidence>
<evidence type="ECO:0000313" key="1">
    <source>
        <dbReference type="EMBL" id="TLH63687.1"/>
    </source>
</evidence>
<dbReference type="EMBL" id="POTM01000052">
    <property type="protein sequence ID" value="TLH63687.1"/>
    <property type="molecule type" value="Genomic_DNA"/>
</dbReference>
<organism evidence="1 2">
    <name type="scientific">Mycolicibacterium phocaicum</name>
    <dbReference type="NCBI Taxonomy" id="319706"/>
    <lineage>
        <taxon>Bacteria</taxon>
        <taxon>Bacillati</taxon>
        <taxon>Actinomycetota</taxon>
        <taxon>Actinomycetes</taxon>
        <taxon>Mycobacteriales</taxon>
        <taxon>Mycobacteriaceae</taxon>
        <taxon>Mycolicibacterium</taxon>
    </lineage>
</organism>
<gene>
    <name evidence="1" type="ORF">C1S79_21170</name>
</gene>
<dbReference type="Proteomes" id="UP000309984">
    <property type="component" value="Unassembled WGS sequence"/>
</dbReference>
<dbReference type="AlphaFoldDB" id="A0A7I7ZKP2"/>
<comment type="caution">
    <text evidence="1">The sequence shown here is derived from an EMBL/GenBank/DDBJ whole genome shotgun (WGS) entry which is preliminary data.</text>
</comment>
<accession>A0A7I7ZKP2</accession>
<dbReference type="RefSeq" id="WP_138250389.1">
    <property type="nucleotide sequence ID" value="NZ_POTM01000052.1"/>
</dbReference>
<keyword evidence="2" id="KW-1185">Reference proteome</keyword>
<reference evidence="1 2" key="1">
    <citation type="submission" date="2018-01" db="EMBL/GenBank/DDBJ databases">
        <title>Comparative genomics of Mycobacterium mucogenicum and Mycobacterium neoaurum clade members emphasizing tRNA and non-coding RNA.</title>
        <authorList>
            <person name="Behra P.R.K."/>
            <person name="Pettersson B.M.F."/>
            <person name="Das S."/>
            <person name="Dasgupta S."/>
            <person name="Kirsebom L.A."/>
        </authorList>
    </citation>
    <scope>NUCLEOTIDE SEQUENCE [LARGE SCALE GENOMIC DNA]</scope>
    <source>
        <strain evidence="1 2">DSM 45104</strain>
    </source>
</reference>
<proteinExistence type="predicted"/>
<protein>
    <submittedName>
        <fullName evidence="1">Uncharacterized protein</fullName>
    </submittedName>
</protein>